<name>A0A502HTM7_9PSED</name>
<dbReference type="PANTHER" id="PTHR36509">
    <property type="entry name" value="BLL3101 PROTEIN"/>
    <property type="match status" value="1"/>
</dbReference>
<dbReference type="Pfam" id="PF06863">
    <property type="entry name" value="DUF1254"/>
    <property type="match status" value="1"/>
</dbReference>
<dbReference type="Gene3D" id="2.60.120.600">
    <property type="entry name" value="Domain of unknown function DUF1214, C-terminal domain"/>
    <property type="match status" value="1"/>
</dbReference>
<sequence length="485" mass="54000">MPSKQTIDKVYDNLDFTRAFEAFVNTYQGVNMAAIRKGFLSIAVKDNEVIIWSELMDAKLLFLTTNADTVYFGSFIDISKGPMVVETPPKALGTFDDIWWRWIIDFGLPGPDRGEGGKYLILPPGYDGPLPEGGFYIARSRTNRVLLLGRSFMEKNDPKPAVELIKKTTRIYPYEAGGEGTSIAEFLSGKAKLGKITPPPPPVFHEGSGKVMNTIPPSDFSYYEMLNEVVQQEPATALDPELMGPVAAIGIIKGKPFNPDARIKKILTEAVALANATSRTLFTAPRDPAWYYYPGSGWQNMLFSSGYEFETPVPEITPEGVKPYPPTGYRQLDARTSFFYGVTGITPAMAMRVAGIGSTYLWTMVDADKQYFDGAKTYKVTLPKDIPQANFWSWTLYDTMTRSMLDTPQRYPRAGSQSYPSPAAEADTDGSTTVYFSPTQPTGVKRGNWIQTMPGKGYFPMLRLYSPLPPFFAKTWRPSEVEVVK</sequence>
<dbReference type="InterPro" id="IPR010621">
    <property type="entry name" value="DUF1214"/>
</dbReference>
<dbReference type="EMBL" id="RCZA01000013">
    <property type="protein sequence ID" value="TPG78077.1"/>
    <property type="molecule type" value="Genomic_DNA"/>
</dbReference>
<reference evidence="4 5" key="1">
    <citation type="journal article" date="2019" name="Environ. Microbiol.">
        <title>Species interactions and distinct microbial communities in high Arctic permafrost affected cryosols are associated with the CH4 and CO2 gas fluxes.</title>
        <authorList>
            <person name="Altshuler I."/>
            <person name="Hamel J."/>
            <person name="Turney S."/>
            <person name="Magnuson E."/>
            <person name="Levesque R."/>
            <person name="Greer C."/>
            <person name="Whyte L.G."/>
        </authorList>
    </citation>
    <scope>NUCLEOTIDE SEQUENCE [LARGE SCALE GENOMIC DNA]</scope>
    <source>
        <strain evidence="4 5">OWC5</strain>
    </source>
</reference>
<dbReference type="InterPro" id="IPR037050">
    <property type="entry name" value="DUF1254_sf"/>
</dbReference>
<evidence type="ECO:0000259" key="2">
    <source>
        <dbReference type="Pfam" id="PF06742"/>
    </source>
</evidence>
<gene>
    <name evidence="4" type="ORF">EAH74_27320</name>
</gene>
<dbReference type="Gene3D" id="2.60.40.1610">
    <property type="entry name" value="Domain of unknown function DUF1254"/>
    <property type="match status" value="1"/>
</dbReference>
<accession>A0A502HTM7</accession>
<evidence type="ECO:0000259" key="3">
    <source>
        <dbReference type="Pfam" id="PF06863"/>
    </source>
</evidence>
<evidence type="ECO:0000256" key="1">
    <source>
        <dbReference type="SAM" id="MobiDB-lite"/>
    </source>
</evidence>
<dbReference type="InterPro" id="IPR037049">
    <property type="entry name" value="DUF1214_C_sf"/>
</dbReference>
<dbReference type="InterPro" id="IPR010679">
    <property type="entry name" value="DUF1254"/>
</dbReference>
<dbReference type="SUPFAM" id="SSF160935">
    <property type="entry name" value="VPA0735-like"/>
    <property type="match status" value="1"/>
</dbReference>
<dbReference type="Proteomes" id="UP000320914">
    <property type="component" value="Unassembled WGS sequence"/>
</dbReference>
<proteinExistence type="predicted"/>
<evidence type="ECO:0000313" key="5">
    <source>
        <dbReference type="Proteomes" id="UP000320914"/>
    </source>
</evidence>
<comment type="caution">
    <text evidence="4">The sequence shown here is derived from an EMBL/GenBank/DDBJ whole genome shotgun (WGS) entry which is preliminary data.</text>
</comment>
<feature type="region of interest" description="Disordered" evidence="1">
    <location>
        <begin position="408"/>
        <end position="431"/>
    </location>
</feature>
<dbReference type="PANTHER" id="PTHR36509:SF3">
    <property type="entry name" value="SIGNAL PEPTIDE PROTEIN"/>
    <property type="match status" value="1"/>
</dbReference>
<protein>
    <submittedName>
        <fullName evidence="4">DUF1254 domain-containing protein</fullName>
    </submittedName>
</protein>
<feature type="domain" description="DUF1254" evidence="3">
    <location>
        <begin position="47"/>
        <end position="173"/>
    </location>
</feature>
<evidence type="ECO:0000313" key="4">
    <source>
        <dbReference type="EMBL" id="TPG78077.1"/>
    </source>
</evidence>
<dbReference type="Gene3D" id="1.10.3360.10">
    <property type="entry name" value="VPA0735-like domain"/>
    <property type="match status" value="1"/>
</dbReference>
<organism evidence="4 5">
    <name type="scientific">Pseudomonas mandelii</name>
    <dbReference type="NCBI Taxonomy" id="75612"/>
    <lineage>
        <taxon>Bacteria</taxon>
        <taxon>Pseudomonadati</taxon>
        <taxon>Pseudomonadota</taxon>
        <taxon>Gammaproteobacteria</taxon>
        <taxon>Pseudomonadales</taxon>
        <taxon>Pseudomonadaceae</taxon>
        <taxon>Pseudomonas</taxon>
    </lineage>
</organism>
<dbReference type="AlphaFoldDB" id="A0A502HTM7"/>
<dbReference type="Pfam" id="PF06742">
    <property type="entry name" value="DUF1214"/>
    <property type="match status" value="1"/>
</dbReference>
<feature type="domain" description="DUF1214" evidence="2">
    <location>
        <begin position="358"/>
        <end position="467"/>
    </location>
</feature>